<feature type="compositionally biased region" description="Polar residues" evidence="1">
    <location>
        <begin position="47"/>
        <end position="67"/>
    </location>
</feature>
<proteinExistence type="predicted"/>
<name>A0AAE0GHX2_9CHLO</name>
<evidence type="ECO:0000256" key="1">
    <source>
        <dbReference type="SAM" id="MobiDB-lite"/>
    </source>
</evidence>
<protein>
    <submittedName>
        <fullName evidence="2">Uncharacterized protein</fullName>
    </submittedName>
</protein>
<feature type="region of interest" description="Disordered" evidence="1">
    <location>
        <begin position="1"/>
        <end position="85"/>
    </location>
</feature>
<keyword evidence="3" id="KW-1185">Reference proteome</keyword>
<evidence type="ECO:0000313" key="3">
    <source>
        <dbReference type="Proteomes" id="UP001190700"/>
    </source>
</evidence>
<feature type="compositionally biased region" description="Basic and acidic residues" evidence="1">
    <location>
        <begin position="1"/>
        <end position="23"/>
    </location>
</feature>
<dbReference type="EMBL" id="LGRX02005547">
    <property type="protein sequence ID" value="KAK3278243.1"/>
    <property type="molecule type" value="Genomic_DNA"/>
</dbReference>
<feature type="region of interest" description="Disordered" evidence="1">
    <location>
        <begin position="287"/>
        <end position="307"/>
    </location>
</feature>
<dbReference type="Proteomes" id="UP001190700">
    <property type="component" value="Unassembled WGS sequence"/>
</dbReference>
<comment type="caution">
    <text evidence="2">The sequence shown here is derived from an EMBL/GenBank/DDBJ whole genome shotgun (WGS) entry which is preliminary data.</text>
</comment>
<reference evidence="2 3" key="1">
    <citation type="journal article" date="2015" name="Genome Biol. Evol.">
        <title>Comparative Genomics of a Bacterivorous Green Alga Reveals Evolutionary Causalities and Consequences of Phago-Mixotrophic Mode of Nutrition.</title>
        <authorList>
            <person name="Burns J.A."/>
            <person name="Paasch A."/>
            <person name="Narechania A."/>
            <person name="Kim E."/>
        </authorList>
    </citation>
    <scope>NUCLEOTIDE SEQUENCE [LARGE SCALE GENOMIC DNA]</scope>
    <source>
        <strain evidence="2 3">PLY_AMNH</strain>
    </source>
</reference>
<accession>A0AAE0GHX2</accession>
<feature type="compositionally biased region" description="Pro residues" evidence="1">
    <location>
        <begin position="31"/>
        <end position="44"/>
    </location>
</feature>
<evidence type="ECO:0000313" key="2">
    <source>
        <dbReference type="EMBL" id="KAK3278243.1"/>
    </source>
</evidence>
<sequence>MEQHGRKRRWDREYDERLLESEFRSASGAQGPPPPPMPQPPMPNPVRSASYQQSAFQESSPSISGHQMSHVPRHPGSWNSHSPAAVSPQIHSRYSAPLWTSQYQQPAISAENATHSLRTTGVWTPCGRTPQSGPFHTSSSPTLGWEEAERLAQHVQAKLAAGGECVGVLAVQSAMCQATGGAAGLEQLGLSTSGIPSLRQLGLKEEKVNVIIASLVSAQPICTLHDVEKQLAAEEGVASFAELGLGPLLKQPLVQSLFQPATDLKAVPSITGLEVVMQLEEHMATNEKQARSGAPMARSWKRVEAVR</sequence>
<dbReference type="AlphaFoldDB" id="A0AAE0GHX2"/>
<gene>
    <name evidence="2" type="ORF">CYMTET_13808</name>
</gene>
<organism evidence="2 3">
    <name type="scientific">Cymbomonas tetramitiformis</name>
    <dbReference type="NCBI Taxonomy" id="36881"/>
    <lineage>
        <taxon>Eukaryota</taxon>
        <taxon>Viridiplantae</taxon>
        <taxon>Chlorophyta</taxon>
        <taxon>Pyramimonadophyceae</taxon>
        <taxon>Pyramimonadales</taxon>
        <taxon>Pyramimonadaceae</taxon>
        <taxon>Cymbomonas</taxon>
    </lineage>
</organism>